<dbReference type="Proteomes" id="UP001220324">
    <property type="component" value="Unassembled WGS sequence"/>
</dbReference>
<proteinExistence type="predicted"/>
<keyword evidence="2" id="KW-1185">Reference proteome</keyword>
<evidence type="ECO:0000313" key="1">
    <source>
        <dbReference type="EMBL" id="KAJ5556773.1"/>
    </source>
</evidence>
<name>A0AAD6GLK2_9EURO</name>
<evidence type="ECO:0000313" key="2">
    <source>
        <dbReference type="Proteomes" id="UP001220324"/>
    </source>
</evidence>
<organism evidence="1 2">
    <name type="scientific">Penicillium frequentans</name>
    <dbReference type="NCBI Taxonomy" id="3151616"/>
    <lineage>
        <taxon>Eukaryota</taxon>
        <taxon>Fungi</taxon>
        <taxon>Dikarya</taxon>
        <taxon>Ascomycota</taxon>
        <taxon>Pezizomycotina</taxon>
        <taxon>Eurotiomycetes</taxon>
        <taxon>Eurotiomycetidae</taxon>
        <taxon>Eurotiales</taxon>
        <taxon>Aspergillaceae</taxon>
        <taxon>Penicillium</taxon>
    </lineage>
</organism>
<comment type="caution">
    <text evidence="1">The sequence shown here is derived from an EMBL/GenBank/DDBJ whole genome shotgun (WGS) entry which is preliminary data.</text>
</comment>
<dbReference type="EMBL" id="JAQIZZ010000001">
    <property type="protein sequence ID" value="KAJ5556773.1"/>
    <property type="molecule type" value="Genomic_DNA"/>
</dbReference>
<gene>
    <name evidence="1" type="ORF">N7494_000688</name>
</gene>
<accession>A0AAD6GLK2</accession>
<reference evidence="1 2" key="1">
    <citation type="journal article" date="2023" name="IMA Fungus">
        <title>Comparative genomic study of the Penicillium genus elucidates a diverse pangenome and 15 lateral gene transfer events.</title>
        <authorList>
            <person name="Petersen C."/>
            <person name="Sorensen T."/>
            <person name="Nielsen M.R."/>
            <person name="Sondergaard T.E."/>
            <person name="Sorensen J.L."/>
            <person name="Fitzpatrick D.A."/>
            <person name="Frisvad J.C."/>
            <person name="Nielsen K.L."/>
        </authorList>
    </citation>
    <scope>NUCLEOTIDE SEQUENCE [LARGE SCALE GENOMIC DNA]</scope>
    <source>
        <strain evidence="1 2">IBT 35679</strain>
    </source>
</reference>
<protein>
    <submittedName>
        <fullName evidence="1">Nucleoside phosphorylase domain-containing protein</fullName>
    </submittedName>
</protein>
<dbReference type="AlphaFoldDB" id="A0AAD6GLK2"/>
<sequence>MSSKRKTRQWVEKQIERSNEQIYLVVGFRSMWHRDIDSSFKTSEQSDTNALPCIGEAVYAVQYRKLKFKWYRKKDIDAASLQKGNCWQSLYTSRGDDDEDDEAEDYLEVTLGDDVETS</sequence>